<dbReference type="Pfam" id="PF13358">
    <property type="entry name" value="DDE_3"/>
    <property type="match status" value="1"/>
</dbReference>
<organism evidence="2 3">
    <name type="scientific">Jatrophihabitans lederbergiae</name>
    <dbReference type="NCBI Taxonomy" id="3075547"/>
    <lineage>
        <taxon>Bacteria</taxon>
        <taxon>Bacillati</taxon>
        <taxon>Actinomycetota</taxon>
        <taxon>Actinomycetes</taxon>
        <taxon>Jatrophihabitantales</taxon>
        <taxon>Jatrophihabitantaceae</taxon>
        <taxon>Jatrophihabitans</taxon>
    </lineage>
</organism>
<dbReference type="EMBL" id="JAVREH010000046">
    <property type="protein sequence ID" value="MDT0263632.1"/>
    <property type="molecule type" value="Genomic_DNA"/>
</dbReference>
<comment type="caution">
    <text evidence="2">The sequence shown here is derived from an EMBL/GenBank/DDBJ whole genome shotgun (WGS) entry which is preliminary data.</text>
</comment>
<feature type="domain" description="Tc1-like transposase DDE" evidence="1">
    <location>
        <begin position="2"/>
        <end position="61"/>
    </location>
</feature>
<dbReference type="InterPro" id="IPR038717">
    <property type="entry name" value="Tc1-like_DDE_dom"/>
</dbReference>
<evidence type="ECO:0000313" key="3">
    <source>
        <dbReference type="Proteomes" id="UP001183176"/>
    </source>
</evidence>
<name>A0ABU2JFD1_9ACTN</name>
<evidence type="ECO:0000313" key="2">
    <source>
        <dbReference type="EMBL" id="MDT0263632.1"/>
    </source>
</evidence>
<gene>
    <name evidence="2" type="ORF">RM423_19830</name>
</gene>
<sequence>MMDNYAAHKRIQIRDWLTANPRVQVHFPPTSASWMNLVEVWFGTIERQAIHRGTFDSVKDLNANIRAFIDGWNDRAHPFVWIKTADQILAKTKRPTTENSAH</sequence>
<keyword evidence="3" id="KW-1185">Reference proteome</keyword>
<accession>A0ABU2JFD1</accession>
<dbReference type="Proteomes" id="UP001183176">
    <property type="component" value="Unassembled WGS sequence"/>
</dbReference>
<protein>
    <submittedName>
        <fullName evidence="2">Transposase</fullName>
    </submittedName>
</protein>
<proteinExistence type="predicted"/>
<evidence type="ECO:0000259" key="1">
    <source>
        <dbReference type="Pfam" id="PF13358"/>
    </source>
</evidence>
<reference evidence="3" key="1">
    <citation type="submission" date="2023-07" db="EMBL/GenBank/DDBJ databases">
        <title>30 novel species of actinomycetes from the DSMZ collection.</title>
        <authorList>
            <person name="Nouioui I."/>
        </authorList>
    </citation>
    <scope>NUCLEOTIDE SEQUENCE [LARGE SCALE GENOMIC DNA]</scope>
    <source>
        <strain evidence="3">DSM 44399</strain>
    </source>
</reference>